<dbReference type="SUPFAM" id="SSF140490">
    <property type="entry name" value="Nqo1C-terminal domain-like"/>
    <property type="match status" value="1"/>
</dbReference>
<feature type="domain" description="NADH-ubiquinone oxidoreductase 51kDa subunit iron-sulphur binding" evidence="10">
    <location>
        <begin position="323"/>
        <end position="368"/>
    </location>
</feature>
<dbReference type="InterPro" id="IPR037207">
    <property type="entry name" value="Nuop51_4Fe4S-bd_sf"/>
</dbReference>
<comment type="cofactor">
    <cofactor evidence="2">
        <name>[4Fe-4S] cluster</name>
        <dbReference type="ChEBI" id="CHEBI:49883"/>
    </cofactor>
</comment>
<keyword evidence="12" id="KW-1185">Reference proteome</keyword>
<evidence type="ECO:0000256" key="4">
    <source>
        <dbReference type="ARBA" id="ARBA00022485"/>
    </source>
</evidence>
<dbReference type="Gene3D" id="3.40.50.11540">
    <property type="entry name" value="NADH-ubiquinone oxidoreductase 51kDa subunit"/>
    <property type="match status" value="1"/>
</dbReference>
<keyword evidence="9" id="KW-0411">Iron-sulfur</keyword>
<sequence>MRTVAPPARVEVSLGPLLLSGVDDGPGLDAHRARFGELPALDTASLVALADDARVRGRGGAGFPLGRKLRTVHERSGRRPSRRPVVVVNAAEGEPASAKDETLLRVAPHLVLDGAALAARALGARRVHVVVPADRPQVGAAVRDALAERSGHRERWTVHEAEGRFVAGQARAVLELMEGRPGLPVTAWAPEAVEGFKGRPTLLANAESWAHLGLLALVGLPRYGAFGTPDEPGTMLLTLTRPPGPDGRFDLARVVEVAHGDAASDVLDADALAAPLLVGGFHGAWLHPRDLERLVWTQAHLRSLGAALGAGALVSLAPGDCPVALTAAWTEYLAGESAGRCGPCRNGLPALAQEVRGLAEGADTRRRIQELTGLVVGRGACAHPDGTSRLVRSLLTTLGDRVEGHLAGSCGCAHPFPARVA</sequence>
<proteinExistence type="inferred from homology"/>
<dbReference type="InterPro" id="IPR011538">
    <property type="entry name" value="Nuo51_FMN-bd"/>
</dbReference>
<dbReference type="GO" id="GO:0003954">
    <property type="term" value="F:NADH dehydrogenase activity"/>
    <property type="evidence" value="ECO:0007669"/>
    <property type="project" value="TreeGrafter"/>
</dbReference>
<organism evidence="11 12">
    <name type="scientific">Phycicoccus duodecadis</name>
    <dbReference type="NCBI Taxonomy" id="173053"/>
    <lineage>
        <taxon>Bacteria</taxon>
        <taxon>Bacillati</taxon>
        <taxon>Actinomycetota</taxon>
        <taxon>Actinomycetes</taxon>
        <taxon>Micrococcales</taxon>
        <taxon>Intrasporangiaceae</taxon>
        <taxon>Phycicoccus</taxon>
    </lineage>
</organism>
<keyword evidence="5" id="KW-0285">Flavoprotein</keyword>
<evidence type="ECO:0000313" key="12">
    <source>
        <dbReference type="Proteomes" id="UP000233781"/>
    </source>
</evidence>
<keyword evidence="6" id="KW-0288">FMN</keyword>
<protein>
    <submittedName>
        <fullName evidence="11">NADH:ubiquinone oxidoreductase subunit F (NADH-binding)</fullName>
    </submittedName>
</protein>
<evidence type="ECO:0000256" key="9">
    <source>
        <dbReference type="ARBA" id="ARBA00023014"/>
    </source>
</evidence>
<evidence type="ECO:0000256" key="1">
    <source>
        <dbReference type="ARBA" id="ARBA00001917"/>
    </source>
</evidence>
<evidence type="ECO:0000256" key="5">
    <source>
        <dbReference type="ARBA" id="ARBA00022630"/>
    </source>
</evidence>
<evidence type="ECO:0000256" key="2">
    <source>
        <dbReference type="ARBA" id="ARBA00001966"/>
    </source>
</evidence>
<dbReference type="Proteomes" id="UP000233781">
    <property type="component" value="Unassembled WGS sequence"/>
</dbReference>
<dbReference type="InterPro" id="IPR050837">
    <property type="entry name" value="ComplexI_51kDa_subunit"/>
</dbReference>
<evidence type="ECO:0000256" key="7">
    <source>
        <dbReference type="ARBA" id="ARBA00022723"/>
    </source>
</evidence>
<evidence type="ECO:0000259" key="10">
    <source>
        <dbReference type="SMART" id="SM00928"/>
    </source>
</evidence>
<dbReference type="RefSeq" id="WP_101394453.1">
    <property type="nucleotide sequence ID" value="NZ_PJNE01000001.1"/>
</dbReference>
<dbReference type="OrthoDB" id="9805533at2"/>
<keyword evidence="7" id="KW-0479">Metal-binding</keyword>
<dbReference type="AlphaFoldDB" id="A0A2N3YFZ3"/>
<evidence type="ECO:0000256" key="3">
    <source>
        <dbReference type="ARBA" id="ARBA00007523"/>
    </source>
</evidence>
<dbReference type="Gene3D" id="1.20.1440.230">
    <property type="entry name" value="NADH-ubiquinone oxidoreductase 51kDa subunit, iron-sulphur binding domain"/>
    <property type="match status" value="1"/>
</dbReference>
<keyword evidence="11" id="KW-0830">Ubiquinone</keyword>
<dbReference type="GO" id="GO:0046872">
    <property type="term" value="F:metal ion binding"/>
    <property type="evidence" value="ECO:0007669"/>
    <property type="project" value="UniProtKB-KW"/>
</dbReference>
<gene>
    <name evidence="11" type="ORF">ATL31_0577</name>
</gene>
<dbReference type="InterPro" id="IPR037225">
    <property type="entry name" value="Nuo51_FMN-bd_sf"/>
</dbReference>
<comment type="caution">
    <text evidence="11">The sequence shown here is derived from an EMBL/GenBank/DDBJ whole genome shotgun (WGS) entry which is preliminary data.</text>
</comment>
<evidence type="ECO:0000256" key="8">
    <source>
        <dbReference type="ARBA" id="ARBA00023004"/>
    </source>
</evidence>
<dbReference type="GO" id="GO:0051539">
    <property type="term" value="F:4 iron, 4 sulfur cluster binding"/>
    <property type="evidence" value="ECO:0007669"/>
    <property type="project" value="UniProtKB-KW"/>
</dbReference>
<keyword evidence="8" id="KW-0408">Iron</keyword>
<dbReference type="GO" id="GO:0045333">
    <property type="term" value="P:cellular respiration"/>
    <property type="evidence" value="ECO:0007669"/>
    <property type="project" value="TreeGrafter"/>
</dbReference>
<dbReference type="SMART" id="SM00928">
    <property type="entry name" value="NADH_4Fe-4S"/>
    <property type="match status" value="1"/>
</dbReference>
<name>A0A2N3YFZ3_9MICO</name>
<keyword evidence="4" id="KW-0004">4Fe-4S</keyword>
<dbReference type="Pfam" id="PF10589">
    <property type="entry name" value="NADH_4Fe-4S"/>
    <property type="match status" value="1"/>
</dbReference>
<reference evidence="11 12" key="1">
    <citation type="submission" date="2017-12" db="EMBL/GenBank/DDBJ databases">
        <title>Sequencing the genomes of 1000 Actinobacteria strains.</title>
        <authorList>
            <person name="Klenk H.-P."/>
        </authorList>
    </citation>
    <scope>NUCLEOTIDE SEQUENCE [LARGE SCALE GENOMIC DNA]</scope>
    <source>
        <strain evidence="11 12">DSM 12806</strain>
    </source>
</reference>
<dbReference type="InterPro" id="IPR019575">
    <property type="entry name" value="Nuop51_4Fe4S-bd"/>
</dbReference>
<dbReference type="PANTHER" id="PTHR11780:SF10">
    <property type="entry name" value="NADH DEHYDROGENASE [UBIQUINONE] FLAVOPROTEIN 1, MITOCHONDRIAL"/>
    <property type="match status" value="1"/>
</dbReference>
<dbReference type="Pfam" id="PF01512">
    <property type="entry name" value="Complex1_51K"/>
    <property type="match status" value="1"/>
</dbReference>
<dbReference type="EMBL" id="PJNE01000001">
    <property type="protein sequence ID" value="PKW25777.1"/>
    <property type="molecule type" value="Genomic_DNA"/>
</dbReference>
<accession>A0A2N3YFZ3</accession>
<comment type="similarity">
    <text evidence="3">Belongs to the complex I 51 kDa subunit family.</text>
</comment>
<comment type="cofactor">
    <cofactor evidence="1">
        <name>FMN</name>
        <dbReference type="ChEBI" id="CHEBI:58210"/>
    </cofactor>
</comment>
<evidence type="ECO:0000256" key="6">
    <source>
        <dbReference type="ARBA" id="ARBA00022643"/>
    </source>
</evidence>
<dbReference type="PANTHER" id="PTHR11780">
    <property type="entry name" value="NADH-UBIQUINONE OXIDOREDUCTASE FLAVOPROTEIN 1 NDUFV1"/>
    <property type="match status" value="1"/>
</dbReference>
<evidence type="ECO:0000313" key="11">
    <source>
        <dbReference type="EMBL" id="PKW25777.1"/>
    </source>
</evidence>
<dbReference type="SUPFAM" id="SSF142019">
    <property type="entry name" value="Nqo1 FMN-binding domain-like"/>
    <property type="match status" value="1"/>
</dbReference>